<comment type="caution">
    <text evidence="7">Lacks conserved residue(s) required for the propagation of feature annotation.</text>
</comment>
<dbReference type="GO" id="GO:0005262">
    <property type="term" value="F:calcium channel activity"/>
    <property type="evidence" value="ECO:0007669"/>
    <property type="project" value="TreeGrafter"/>
</dbReference>
<organism evidence="8">
    <name type="scientific">Cyprideis torosa</name>
    <dbReference type="NCBI Taxonomy" id="163714"/>
    <lineage>
        <taxon>Eukaryota</taxon>
        <taxon>Metazoa</taxon>
        <taxon>Ecdysozoa</taxon>
        <taxon>Arthropoda</taxon>
        <taxon>Crustacea</taxon>
        <taxon>Oligostraca</taxon>
        <taxon>Ostracoda</taxon>
        <taxon>Podocopa</taxon>
        <taxon>Podocopida</taxon>
        <taxon>Cytherocopina</taxon>
        <taxon>Cytheroidea</taxon>
        <taxon>Cytherideidae</taxon>
        <taxon>Cyprideis</taxon>
    </lineage>
</organism>
<dbReference type="SUPFAM" id="SSF49723">
    <property type="entry name" value="Lipase/lipooxygenase domain (PLAT/LH2 domain)"/>
    <property type="match status" value="1"/>
</dbReference>
<dbReference type="InterPro" id="IPR002859">
    <property type="entry name" value="PKD/REJ-like"/>
</dbReference>
<name>A0A7R8W434_9CRUS</name>
<sequence length="3030" mass="339273">MFARGIQGAILLLLLLTKVGTALNLASEVGCFSENPNTPLFKAVPGVFKTFEPNVDECFNYCEILGNTLAAMYQGNLCLCSSAVDTSGLTASSLCNETCPDLVSNCGGYRGAYSVYEKSAEYNVVASGLNVQPKEFLETNLTASNPEISVGSSITFNLQTSQLPEEIQYPALHFLSLGEKSGMLEFQDGGGETQYLGGGNVGISTFSFDIGFSAPGRYRVTGMVRGYNQLLPIETFDSVEVAVQPTSFGGALTCPPVWEYNVTSTCSLTVTSAFEVFINTSIEETDYTGAVRFFPREIVNIPDNIFDWSPLSNEASVSGTFPELTYDSGLLNYQYLWAIETFGRCESSPCDINYDIFSSTCDNGGTFFGSEIGCHDPTVNAFVTDPGSMLSNFSCSVAKEWCVREYSCLSSGDTCPVGGSSTAQTIASHTATLASVGYHRLVQIDNSIPLLLPPFTSIGATSAGNISPEEPFWFRMVSTGPNLVDLEYVCTRANSVQRINVSLLHATAPTNELTASFHCEEPITGMEMEAWAFRPNGRVAEDPTVKAVDQSPDQSHQNQPGVILHPEFNLPTYETTVPINFTAQFTTGAPVHLIWAFSDDAVGANISVISDVIDEIVPVGQPGPHDYVLPKAFADDGVYSVTLFASNQLSNSTDYPQYNISERTVQFIVQHPITPDWKFRADYATTNTVDGNQTGLYVIGEALPQYCFECDIGGECRDRFITNGTFIIDWGDGTSQNLETISNGTYSVCAEHAYTNAGIYDPILTASNVISNMTFPVLWAQDNSSIRAEVWEPITNLSLSICYFPTGVQTCISGYGEDFNKYPLDQNTTFHPKLFKGVVEKFEIRYSENDSVILQLIPENMYQPVPIEGKYMFGVVEEYNVSIWAWNRAQGWIGEGDRHLVDIEGKVQNITFNDFRQIVPPEETQPLELSFGAMGGATCLFVDFGDGTKMEWGNNLTCSERDLGVYQSFIIYNPMNLSHAFPGPPNLWNVTAIAWNPLSQTSAFIEILSVNFSCEAPSIWIDPHPIPVIRAQTLQFAAQLKMNCSEPYTLIKQWSAINMNDTSDEIIEMLTFPSLISKNTFLLATPEGTFPYGYNKLEFMVTVSGHPALEQFPIIRRATSYIMVSPSPLVAIAYKNSYTRILKSSDLNSDHMIYLQGETFSFDPDYPEIKQAPSVWIDPHPIPVIRAQTLQFAAQLKMNCSEPYTLIKQWRAINMNDTSDEIIEVLTFPSLSSKNTFLLATPEGTFPYGYNKLEFMVTVSGHPALEQFPIIRRATSYIMVSPSPLVAIAYKNAYTRILKSSDLNSDHMIYLQGETFSFDPDYPEIKQNWTYTWICHKIGETVDMNNLVDVALPVESPVEGPGCFGTGVGVIGRWGDYNLSASYFLAGEHRMTLVVTDYLDRKQTTHLEVEVIPGRTLSVDIQCATPSMCSRPNENGIMVNPTNALRLVGICIDCSDPNRATYKWEIKDGETEIFGPNKDFYPIGTVSKDLSLTVSFFKNLTMEYISLKLIVTYGNSIGYTMYRLTLSKPPDGGTCTLVSDPPGRPTTEIVALSYYHRMACQLWIDPDGMGIMSYTILPPSSLEEEQALRKQWTDELTLAEVSGNTEFLMMLSSTTQSIIETAKYRDLDYYAIVDSNDTAAMDKFLQQQTEVQQETTDALHVLAEEIGIVEGKTGVTTSTSILLSAVSTIEPDGLSSSKLSVATRDDIVTVVETGEMTPENVEGVVSDLMLVNEGVYNSAIGTTAHNDCNETPNCTVAKTNQLDQNTETAAKLWSMGWPEMDYEYEQPDDEATIACCFATVVAEVKAAEQTTRIYNSIEEIGAALASKLVTGETRTIDSGGGTSMYIEKNTQADFAGSALVIPGGTVDAKGGVSRPDVNVTFPNTLFDNLDYNGPVAFTSIVSPSAPFVGKNSNRKDMVSDQMAAFSMRMYNPETGEPIRIHNIHPPIKVAFPIPEKFQQETEAQSLSLRQKQCISDADLAASLNQRVVYRAFQPNRGSASMKIRISAQNPPAASQVGIIVGRGRNSYPSPVEGRTEFYRLKDLPWDSELEVWNLCVVKDNSNNTDAKPKLPDEELVKIAVFELIPGQNDLRGITFDNLKQKVMSNFSTQICIGTSTMNVAYWNDTYEKYSSDGLQLLDGCVRDQLIFTTTHMTLFTGGTFLKPNVIDFSYVFANAGFSDNLTIYMTIIFTMVVFTLIMIYAYLKDRQDVQKIGARPLPDNDPADKYVYEILVETGNQNSAMTDSKVSFTISGENDETGTRTFGKRSSKYPIFGKGQIDAFVMTTTRPLGPLSYLRMWHDNSGKGNRGSWFCRSVIVRDIITGSVYYFVVNNWFAVEHGDGMIDRLLPVAGPQDLADFQYLFSPVRVWAEALLVYTDRYGVVPESPTGGGVKFGPFMLTPEQIGVGVMANLIVFFPTFVIIFLFRTSRPRVLRKSRIDEALKIDPASQGGLKQVNLKFKKKKFTLPFFFTYIAWALVIACIAVSIFFVWAYEQVIVYSKYEYVFLITMLIVCVCKTDLSVDDTEEDEMDPHLAEDEVWVSTGRASSSTRRPNPGAPLDSEELRELRKKRQKEKEIWEILKEIAFYLLYLGIILVISYGNRDPYAFYIGNNYENAFIKLGDWDWEFLKVREANRWWYWLDGVVLSELRAQNWYNKSDPLNLRGYLDDRANVLIGYGIIRQIRVKPNSCRFSSSEELESYPLWGKLGVYSGGGYVFKYLGTNDEVVTTLRKLRKLQWVDDYTRALMFEFNTYNAQFFRTYWNLVDLMNLILSYLAIAFYILRYIETQRVLKIFKETFGRGYVRLQQAALLDESFGYVIGFLGFSSLVSFLKLLRFNRRIGILSATMKQCWDELFGFAFVFIIAFGSFAAMFYFYLHKWLYEWRSYTAAFGTSFSAMLGKFDFENLRRTHMLASVTFFFFAIAMSFIMINILLTIVIKSFEQVKEDLLKQPNDYEVLDFLMMRLKMFVGKNEEARRPRQIAPDPRKKSAMDAAKYKEIPKKVDRMLDYINNVYFDGKCDFTGKTKNDIYRRVKY</sequence>
<dbReference type="Gene3D" id="2.60.60.20">
    <property type="entry name" value="PLAT/LH2 domain"/>
    <property type="match status" value="1"/>
</dbReference>
<dbReference type="PANTHER" id="PTHR10877:SF150">
    <property type="entry name" value="REJ DOMAIN-CONTAINING PROTEIN"/>
    <property type="match status" value="1"/>
</dbReference>
<evidence type="ECO:0000256" key="1">
    <source>
        <dbReference type="ARBA" id="ARBA00004141"/>
    </source>
</evidence>
<dbReference type="Pfam" id="PF02010">
    <property type="entry name" value="REJ"/>
    <property type="match status" value="2"/>
</dbReference>
<dbReference type="PROSITE" id="PS50095">
    <property type="entry name" value="PLAT"/>
    <property type="match status" value="1"/>
</dbReference>
<evidence type="ECO:0000256" key="5">
    <source>
        <dbReference type="ARBA" id="ARBA00022989"/>
    </source>
</evidence>
<proteinExistence type="inferred from homology"/>
<comment type="similarity">
    <text evidence="2">Belongs to the polycystin family.</text>
</comment>
<dbReference type="Pfam" id="PF01477">
    <property type="entry name" value="PLAT"/>
    <property type="match status" value="1"/>
</dbReference>
<accession>A0A7R8W434</accession>
<dbReference type="PANTHER" id="PTHR10877">
    <property type="entry name" value="POLYCYSTIN FAMILY MEMBER"/>
    <property type="match status" value="1"/>
</dbReference>
<evidence type="ECO:0000256" key="6">
    <source>
        <dbReference type="ARBA" id="ARBA00023136"/>
    </source>
</evidence>
<dbReference type="GO" id="GO:0016020">
    <property type="term" value="C:membrane"/>
    <property type="evidence" value="ECO:0007669"/>
    <property type="project" value="UniProtKB-SubCell"/>
</dbReference>
<protein>
    <submittedName>
        <fullName evidence="8">Uncharacterized protein</fullName>
    </submittedName>
</protein>
<dbReference type="InterPro" id="IPR013122">
    <property type="entry name" value="PKD1_2_channel"/>
</dbReference>
<evidence type="ECO:0000256" key="3">
    <source>
        <dbReference type="ARBA" id="ARBA00022692"/>
    </source>
</evidence>
<evidence type="ECO:0000256" key="2">
    <source>
        <dbReference type="ARBA" id="ARBA00007200"/>
    </source>
</evidence>
<keyword evidence="6" id="KW-0472">Membrane</keyword>
<dbReference type="InterPro" id="IPR051223">
    <property type="entry name" value="Polycystin"/>
</dbReference>
<evidence type="ECO:0000256" key="7">
    <source>
        <dbReference type="PROSITE-ProRule" id="PRU00152"/>
    </source>
</evidence>
<dbReference type="Pfam" id="PF08016">
    <property type="entry name" value="PKD_channel"/>
    <property type="match status" value="1"/>
</dbReference>
<dbReference type="EMBL" id="OB660287">
    <property type="protein sequence ID" value="CAD7223995.1"/>
    <property type="molecule type" value="Genomic_DNA"/>
</dbReference>
<dbReference type="InterPro" id="IPR001024">
    <property type="entry name" value="PLAT/LH2_dom"/>
</dbReference>
<dbReference type="InterPro" id="IPR002889">
    <property type="entry name" value="WSC_carb-bd"/>
</dbReference>
<evidence type="ECO:0000256" key="4">
    <source>
        <dbReference type="ARBA" id="ARBA00022729"/>
    </source>
</evidence>
<dbReference type="SMART" id="SM00308">
    <property type="entry name" value="LH2"/>
    <property type="match status" value="1"/>
</dbReference>
<keyword evidence="4" id="KW-0732">Signal</keyword>
<dbReference type="OrthoDB" id="444119at2759"/>
<dbReference type="SMART" id="SM00321">
    <property type="entry name" value="WSC"/>
    <property type="match status" value="1"/>
</dbReference>
<dbReference type="FunFam" id="2.60.60.20:FF:000022">
    <property type="entry name" value="Uncharacterized protein"/>
    <property type="match status" value="1"/>
</dbReference>
<dbReference type="Pfam" id="PF01822">
    <property type="entry name" value="WSC"/>
    <property type="match status" value="1"/>
</dbReference>
<keyword evidence="3" id="KW-0812">Transmembrane</keyword>
<dbReference type="InterPro" id="IPR036392">
    <property type="entry name" value="PLAT/LH2_dom_sf"/>
</dbReference>
<reference evidence="8" key="1">
    <citation type="submission" date="2020-11" db="EMBL/GenBank/DDBJ databases">
        <authorList>
            <person name="Tran Van P."/>
        </authorList>
    </citation>
    <scope>NUCLEOTIDE SEQUENCE</scope>
</reference>
<evidence type="ECO:0000313" key="8">
    <source>
        <dbReference type="EMBL" id="CAD7223995.1"/>
    </source>
</evidence>
<comment type="subcellular location">
    <subcellularLocation>
        <location evidence="1">Membrane</location>
        <topology evidence="1">Multi-pass membrane protein</topology>
    </subcellularLocation>
</comment>
<dbReference type="PROSITE" id="PS51212">
    <property type="entry name" value="WSC"/>
    <property type="match status" value="1"/>
</dbReference>
<keyword evidence="5" id="KW-1133">Transmembrane helix</keyword>
<gene>
    <name evidence="8" type="ORF">CTOB1V02_LOCUS1966</name>
</gene>
<dbReference type="GO" id="GO:0050982">
    <property type="term" value="P:detection of mechanical stimulus"/>
    <property type="evidence" value="ECO:0007669"/>
    <property type="project" value="TreeGrafter"/>
</dbReference>